<evidence type="ECO:0000256" key="3">
    <source>
        <dbReference type="ARBA" id="ARBA00008883"/>
    </source>
</evidence>
<evidence type="ECO:0000259" key="20">
    <source>
        <dbReference type="Pfam" id="PF13807"/>
    </source>
</evidence>
<evidence type="ECO:0000256" key="9">
    <source>
        <dbReference type="ARBA" id="ARBA00022741"/>
    </source>
</evidence>
<keyword evidence="7" id="KW-0808">Transferase</keyword>
<dbReference type="NCBIfam" id="TIGR01007">
    <property type="entry name" value="eps_fam"/>
    <property type="match status" value="1"/>
</dbReference>
<comment type="catalytic activity">
    <reaction evidence="15">
        <text>L-tyrosyl-[protein] + ATP = O-phospho-L-tyrosyl-[protein] + ADP + H(+)</text>
        <dbReference type="Rhea" id="RHEA:10596"/>
        <dbReference type="Rhea" id="RHEA-COMP:10136"/>
        <dbReference type="Rhea" id="RHEA-COMP:20101"/>
        <dbReference type="ChEBI" id="CHEBI:15378"/>
        <dbReference type="ChEBI" id="CHEBI:30616"/>
        <dbReference type="ChEBI" id="CHEBI:46858"/>
        <dbReference type="ChEBI" id="CHEBI:61978"/>
        <dbReference type="ChEBI" id="CHEBI:456216"/>
        <dbReference type="EC" id="2.7.10.2"/>
    </reaction>
</comment>
<evidence type="ECO:0000256" key="16">
    <source>
        <dbReference type="SAM" id="Coils"/>
    </source>
</evidence>
<evidence type="ECO:0000256" key="7">
    <source>
        <dbReference type="ARBA" id="ARBA00022679"/>
    </source>
</evidence>
<evidence type="ECO:0000256" key="17">
    <source>
        <dbReference type="SAM" id="Phobius"/>
    </source>
</evidence>
<keyword evidence="5" id="KW-1003">Cell membrane</keyword>
<feature type="transmembrane region" description="Helical" evidence="17">
    <location>
        <begin position="495"/>
        <end position="513"/>
    </location>
</feature>
<protein>
    <recommendedName>
        <fullName evidence="4">non-specific protein-tyrosine kinase</fullName>
        <ecNumber evidence="4">2.7.10.2</ecNumber>
    </recommendedName>
</protein>
<keyword evidence="10" id="KW-0418">Kinase</keyword>
<keyword evidence="12 17" id="KW-1133">Transmembrane helix</keyword>
<comment type="subcellular location">
    <subcellularLocation>
        <location evidence="1">Cell inner membrane</location>
        <topology evidence="1">Multi-pass membrane protein</topology>
    </subcellularLocation>
</comment>
<evidence type="ECO:0000256" key="4">
    <source>
        <dbReference type="ARBA" id="ARBA00011903"/>
    </source>
</evidence>
<dbReference type="EMBL" id="JBHRTA010000038">
    <property type="protein sequence ID" value="MFC3198977.1"/>
    <property type="molecule type" value="Genomic_DNA"/>
</dbReference>
<gene>
    <name evidence="21" type="ORF">ACFOET_15240</name>
</gene>
<dbReference type="Pfam" id="PF02706">
    <property type="entry name" value="Wzz"/>
    <property type="match status" value="1"/>
</dbReference>
<evidence type="ECO:0000313" key="22">
    <source>
        <dbReference type="Proteomes" id="UP001595526"/>
    </source>
</evidence>
<evidence type="ECO:0000256" key="10">
    <source>
        <dbReference type="ARBA" id="ARBA00022777"/>
    </source>
</evidence>
<keyword evidence="11" id="KW-0067">ATP-binding</keyword>
<dbReference type="RefSeq" id="WP_379024155.1">
    <property type="nucleotide sequence ID" value="NZ_JBHRTA010000038.1"/>
</dbReference>
<dbReference type="CDD" id="cd05387">
    <property type="entry name" value="BY-kinase"/>
    <property type="match status" value="1"/>
</dbReference>
<evidence type="ECO:0000256" key="6">
    <source>
        <dbReference type="ARBA" id="ARBA00022519"/>
    </source>
</evidence>
<dbReference type="Gene3D" id="3.40.50.300">
    <property type="entry name" value="P-loop containing nucleotide triphosphate hydrolases"/>
    <property type="match status" value="1"/>
</dbReference>
<evidence type="ECO:0000256" key="5">
    <source>
        <dbReference type="ARBA" id="ARBA00022475"/>
    </source>
</evidence>
<dbReference type="Pfam" id="PF13807">
    <property type="entry name" value="GNVR"/>
    <property type="match status" value="1"/>
</dbReference>
<evidence type="ECO:0000259" key="18">
    <source>
        <dbReference type="Pfam" id="PF02706"/>
    </source>
</evidence>
<dbReference type="Pfam" id="PF13614">
    <property type="entry name" value="AAA_31"/>
    <property type="match status" value="1"/>
</dbReference>
<feature type="domain" description="Polysaccharide chain length determinant N-terminal" evidence="18">
    <location>
        <begin position="21"/>
        <end position="114"/>
    </location>
</feature>
<feature type="transmembrane region" description="Helical" evidence="17">
    <location>
        <begin position="31"/>
        <end position="49"/>
    </location>
</feature>
<evidence type="ECO:0000256" key="1">
    <source>
        <dbReference type="ARBA" id="ARBA00004429"/>
    </source>
</evidence>
<dbReference type="InterPro" id="IPR050445">
    <property type="entry name" value="Bact_polysacc_biosynth/exp"/>
</dbReference>
<comment type="similarity">
    <text evidence="3">Belongs to the etk/wzc family.</text>
</comment>
<dbReference type="SUPFAM" id="SSF52540">
    <property type="entry name" value="P-loop containing nucleoside triphosphate hydrolases"/>
    <property type="match status" value="1"/>
</dbReference>
<dbReference type="InterPro" id="IPR005702">
    <property type="entry name" value="Wzc-like_C"/>
</dbReference>
<dbReference type="Proteomes" id="UP001595526">
    <property type="component" value="Unassembled WGS sequence"/>
</dbReference>
<comment type="similarity">
    <text evidence="2">Belongs to the CpsD/CapB family.</text>
</comment>
<dbReference type="InterPro" id="IPR003856">
    <property type="entry name" value="LPS_length_determ_N"/>
</dbReference>
<reference evidence="22" key="1">
    <citation type="journal article" date="2019" name="Int. J. Syst. Evol. Microbiol.">
        <title>The Global Catalogue of Microorganisms (GCM) 10K type strain sequencing project: providing services to taxonomists for standard genome sequencing and annotation.</title>
        <authorList>
            <consortium name="The Broad Institute Genomics Platform"/>
            <consortium name="The Broad Institute Genome Sequencing Center for Infectious Disease"/>
            <person name="Wu L."/>
            <person name="Ma J."/>
        </authorList>
    </citation>
    <scope>NUCLEOTIDE SEQUENCE [LARGE SCALE GENOMIC DNA]</scope>
    <source>
        <strain evidence="22">KCTC 52416</strain>
    </source>
</reference>
<evidence type="ECO:0000259" key="19">
    <source>
        <dbReference type="Pfam" id="PF13614"/>
    </source>
</evidence>
<feature type="domain" description="AAA" evidence="19">
    <location>
        <begin position="579"/>
        <end position="710"/>
    </location>
</feature>
<accession>A0ABV7JP63</accession>
<keyword evidence="13 17" id="KW-0472">Membrane</keyword>
<feature type="coiled-coil region" evidence="16">
    <location>
        <begin position="402"/>
        <end position="429"/>
    </location>
</feature>
<evidence type="ECO:0000256" key="12">
    <source>
        <dbReference type="ARBA" id="ARBA00022989"/>
    </source>
</evidence>
<proteinExistence type="inferred from homology"/>
<feature type="domain" description="Tyrosine-protein kinase G-rich" evidence="20">
    <location>
        <begin position="436"/>
        <end position="515"/>
    </location>
</feature>
<sequence length="791" mass="88632">MNEWQEDAFEPTNSEDRQGIFDLLRKLLANWYWFALCGAIGLSVAYIHLRYSHPIYRIGARVLVTDHSQRSGGAGSQGSFTGDINSFFGGVSSVENEAEIFKTRYLMEQVVRSLNAQVSFFFPGRVRDIEVHRSPFQVTLASPDSVKGGTFMLEPIDSRGVRIYQENDFSVDVDYGKTVKLPGVGDILISRKLPAEEVKGVYKFSVASFDNKVNEYMGRLSVAINNKQVSIINLGFNYPLQGKGEEILHTIIKEYMESNLKDRNTIADSTIAFIENRLLYVGQELGDVEGDIQNFRQDRQLADMPTQSQLLLQNSSEFVKQLAEVEIQLDILDNVETILTGDANERVLPNAVIPEDVVFSSQVTQYNALLLERDKRLMSATPDNPAIINLNQQLSGLRRDMLSNLSSTRNRLNITRNSLRREAGQLSRQVREVPAIERTYLDLARQQQIKQELYLYLMQKREETAISKTATISNSRVIDPPKAAAFPFSPKRTTVLLTGLLVGLALPFAVIYLRDLTNTRVENREDVSKRTRVSIIGEIMHSKGKETLVVTPGARTAIAEQFRSLRTNLIFYLNAPDAKTILLTSSMSGEGKSFVALNMAMVFALSGKRVVVMEMDLRKPNLSVRLNLASGTGFTNFVIDTSLSPADVVVPSEAHENLFLISSGPIPPNPAETLLSGRLSELMTYLNAAFDYIIIDAPPIGLVTDAQLLSQYADLAIYVIRQGYTHKNQLQIPEELYRSGKMKQIAILINDAKPQGGRYGYGSGYGYGYYDNDRANKSWWKFGEKIKNKKS</sequence>
<evidence type="ECO:0000313" key="21">
    <source>
        <dbReference type="EMBL" id="MFC3198977.1"/>
    </source>
</evidence>
<dbReference type="InterPro" id="IPR032807">
    <property type="entry name" value="GNVR"/>
</dbReference>
<comment type="caution">
    <text evidence="21">The sequence shown here is derived from an EMBL/GenBank/DDBJ whole genome shotgun (WGS) entry which is preliminary data.</text>
</comment>
<evidence type="ECO:0000256" key="8">
    <source>
        <dbReference type="ARBA" id="ARBA00022692"/>
    </source>
</evidence>
<keyword evidence="8 17" id="KW-0812">Transmembrane</keyword>
<organism evidence="21 22">
    <name type="scientific">Parapedobacter deserti</name>
    <dbReference type="NCBI Taxonomy" id="1912957"/>
    <lineage>
        <taxon>Bacteria</taxon>
        <taxon>Pseudomonadati</taxon>
        <taxon>Bacteroidota</taxon>
        <taxon>Sphingobacteriia</taxon>
        <taxon>Sphingobacteriales</taxon>
        <taxon>Sphingobacteriaceae</taxon>
        <taxon>Parapedobacter</taxon>
    </lineage>
</organism>
<evidence type="ECO:0000256" key="11">
    <source>
        <dbReference type="ARBA" id="ARBA00022840"/>
    </source>
</evidence>
<keyword evidence="14" id="KW-0829">Tyrosine-protein kinase</keyword>
<keyword evidence="16" id="KW-0175">Coiled coil</keyword>
<evidence type="ECO:0000256" key="2">
    <source>
        <dbReference type="ARBA" id="ARBA00007316"/>
    </source>
</evidence>
<dbReference type="PANTHER" id="PTHR32309">
    <property type="entry name" value="TYROSINE-PROTEIN KINASE"/>
    <property type="match status" value="1"/>
</dbReference>
<evidence type="ECO:0000256" key="15">
    <source>
        <dbReference type="ARBA" id="ARBA00051245"/>
    </source>
</evidence>
<dbReference type="PANTHER" id="PTHR32309:SF13">
    <property type="entry name" value="FERRIC ENTEROBACTIN TRANSPORT PROTEIN FEPE"/>
    <property type="match status" value="1"/>
</dbReference>
<name>A0ABV7JP63_9SPHI</name>
<keyword evidence="22" id="KW-1185">Reference proteome</keyword>
<dbReference type="InterPro" id="IPR025669">
    <property type="entry name" value="AAA_dom"/>
</dbReference>
<evidence type="ECO:0000256" key="14">
    <source>
        <dbReference type="ARBA" id="ARBA00023137"/>
    </source>
</evidence>
<keyword evidence="9" id="KW-0547">Nucleotide-binding</keyword>
<keyword evidence="6" id="KW-0997">Cell inner membrane</keyword>
<evidence type="ECO:0000256" key="13">
    <source>
        <dbReference type="ARBA" id="ARBA00023136"/>
    </source>
</evidence>
<dbReference type="InterPro" id="IPR027417">
    <property type="entry name" value="P-loop_NTPase"/>
</dbReference>
<dbReference type="EC" id="2.7.10.2" evidence="4"/>